<evidence type="ECO:0000313" key="2">
    <source>
        <dbReference type="Proteomes" id="UP001374952"/>
    </source>
</evidence>
<feature type="non-terminal residue" evidence="1">
    <location>
        <position position="1"/>
    </location>
</feature>
<gene>
    <name evidence="1" type="ORF">V6250_20340</name>
</gene>
<reference evidence="1" key="1">
    <citation type="submission" date="2024-02" db="EMBL/GenBank/DDBJ databases">
        <title>Bacteria isolated from the canopy kelp, Nereocystis luetkeana.</title>
        <authorList>
            <person name="Pfister C.A."/>
            <person name="Younker I.T."/>
            <person name="Light S.H."/>
        </authorList>
    </citation>
    <scope>NUCLEOTIDE SEQUENCE</scope>
    <source>
        <strain evidence="1">TN.2.01</strain>
    </source>
</reference>
<dbReference type="Proteomes" id="UP001374952">
    <property type="component" value="Unassembled WGS sequence"/>
</dbReference>
<evidence type="ECO:0000313" key="1">
    <source>
        <dbReference type="EMBL" id="MEL0606504.1"/>
    </source>
</evidence>
<comment type="caution">
    <text evidence="1">The sequence shown here is derived from an EMBL/GenBank/DDBJ whole genome shotgun (WGS) entry which is preliminary data.</text>
</comment>
<dbReference type="EMBL" id="JBAKAX010000117">
    <property type="protein sequence ID" value="MEL0606504.1"/>
    <property type="molecule type" value="Genomic_DNA"/>
</dbReference>
<keyword evidence="2" id="KW-1185">Reference proteome</keyword>
<name>A0ACC6R9L9_9GAMM</name>
<protein>
    <submittedName>
        <fullName evidence="1">Uncharacterized protein</fullName>
    </submittedName>
</protein>
<organism evidence="1 2">
    <name type="scientific">Pseudoalteromonas undina</name>
    <dbReference type="NCBI Taxonomy" id="43660"/>
    <lineage>
        <taxon>Bacteria</taxon>
        <taxon>Pseudomonadati</taxon>
        <taxon>Pseudomonadota</taxon>
        <taxon>Gammaproteobacteria</taxon>
        <taxon>Alteromonadales</taxon>
        <taxon>Pseudoalteromonadaceae</taxon>
        <taxon>Pseudoalteromonas</taxon>
    </lineage>
</organism>
<proteinExistence type="predicted"/>
<sequence length="77" mass="8393">KEKKLSRAVSKLSLCVFIFSTSSPLSENILNFLSTLIGSLNYIANSSSDSGLSLPILAPRSAHSISTFDYFLKSLKH</sequence>
<accession>A0ACC6R9L9</accession>